<organism evidence="2 3">
    <name type="scientific">Skermanella cutis</name>
    <dbReference type="NCBI Taxonomy" id="2775420"/>
    <lineage>
        <taxon>Bacteria</taxon>
        <taxon>Pseudomonadati</taxon>
        <taxon>Pseudomonadota</taxon>
        <taxon>Alphaproteobacteria</taxon>
        <taxon>Rhodospirillales</taxon>
        <taxon>Azospirillaceae</taxon>
        <taxon>Skermanella</taxon>
    </lineage>
</organism>
<evidence type="ECO:0000313" key="3">
    <source>
        <dbReference type="Proteomes" id="UP000595197"/>
    </source>
</evidence>
<dbReference type="RefSeq" id="WP_201076649.1">
    <property type="nucleotide sequence ID" value="NZ_CP067420.1"/>
</dbReference>
<keyword evidence="3" id="KW-1185">Reference proteome</keyword>
<proteinExistence type="predicted"/>
<dbReference type="Proteomes" id="UP000595197">
    <property type="component" value="Chromosome"/>
</dbReference>
<evidence type="ECO:0000256" key="1">
    <source>
        <dbReference type="SAM" id="MobiDB-lite"/>
    </source>
</evidence>
<reference evidence="2" key="1">
    <citation type="submission" date="2021-02" db="EMBL/GenBank/DDBJ databases">
        <title>Skermanella TT6 skin isolate.</title>
        <authorList>
            <person name="Lee K."/>
            <person name="Ganzorig M."/>
        </authorList>
    </citation>
    <scope>NUCLEOTIDE SEQUENCE</scope>
    <source>
        <strain evidence="2">TT6</strain>
    </source>
</reference>
<feature type="region of interest" description="Disordered" evidence="1">
    <location>
        <begin position="1"/>
        <end position="22"/>
    </location>
</feature>
<accession>A0ABX7B8E8</accession>
<sequence>MGDVIPLAPGTAPAGDAGAPPAEDVDAFAARTAREPFWLDTVAIPETFREALGVAVAEARRDLEPGRPAEIVDALVTLADRHRLDLLDRRALELDAEVMAAWPRDLWMRAYRTIWERWAWRRMPTVGDFRGPLGDAIERRRRRYDLLTTLDARLRARAGPGSLPECIAALERAGPGVRQTWFRAALRRDPGLTPADRHDLNRWVPVVARRIAEVGLFGSPEA</sequence>
<dbReference type="EMBL" id="CP067420">
    <property type="protein sequence ID" value="QQP89880.1"/>
    <property type="molecule type" value="Genomic_DNA"/>
</dbReference>
<protein>
    <submittedName>
        <fullName evidence="2">Uncharacterized protein</fullName>
    </submittedName>
</protein>
<gene>
    <name evidence="2" type="ORF">IGS68_00955</name>
</gene>
<evidence type="ECO:0000313" key="2">
    <source>
        <dbReference type="EMBL" id="QQP89880.1"/>
    </source>
</evidence>
<name>A0ABX7B8E8_9PROT</name>